<sequence>MNPNQRRRRMIQAACLSCLGVSGLAMAQAQPTAKWPEKMVRVIVAGPAGGTADIIARLVADQLSKDTGQPFVVDPKPGAGGVLAVNELSNAPHDGHTLLVGVNSLVSEIPHIIKLRVDMAKEIKPVAELGHGGLVMVGAPTVPAKNFRELLTWVKANPGKVSYASYSPGTVSHVAGLQLNKAAGIDMTHVGYKGSTPALADVMGGHVPLMFDGIATSLPLIKAGKIKAFAVSTPKRSPLLPEVPTFAELGYPQLETVSWMGLWLKPDVPAAVQASVREATLKALAQPALRAHLLDTGLEAGGTRTPEELTGSLAADYRRVGEVLKSIDFKPE</sequence>
<proteinExistence type="inferred from homology"/>
<dbReference type="PANTHER" id="PTHR42928:SF5">
    <property type="entry name" value="BLR1237 PROTEIN"/>
    <property type="match status" value="1"/>
</dbReference>
<gene>
    <name evidence="3" type="ORF">Q2T77_18180</name>
</gene>
<comment type="similarity">
    <text evidence="1">Belongs to the UPF0065 (bug) family.</text>
</comment>
<reference evidence="3" key="1">
    <citation type="submission" date="2023-06" db="EMBL/GenBank/DDBJ databases">
        <authorList>
            <person name="Jiang Y."/>
            <person name="Liu Q."/>
        </authorList>
    </citation>
    <scope>NUCLEOTIDE SEQUENCE</scope>
    <source>
        <strain evidence="3">CGMCC 1.12090</strain>
    </source>
</reference>
<keyword evidence="4" id="KW-1185">Reference proteome</keyword>
<keyword evidence="2" id="KW-0732">Signal</keyword>
<dbReference type="SUPFAM" id="SSF53850">
    <property type="entry name" value="Periplasmic binding protein-like II"/>
    <property type="match status" value="1"/>
</dbReference>
<dbReference type="InterPro" id="IPR042100">
    <property type="entry name" value="Bug_dom1"/>
</dbReference>
<organism evidence="3 4">
    <name type="scientific">Variovorax ginsengisoli</name>
    <dbReference type="NCBI Taxonomy" id="363844"/>
    <lineage>
        <taxon>Bacteria</taxon>
        <taxon>Pseudomonadati</taxon>
        <taxon>Pseudomonadota</taxon>
        <taxon>Betaproteobacteria</taxon>
        <taxon>Burkholderiales</taxon>
        <taxon>Comamonadaceae</taxon>
        <taxon>Variovorax</taxon>
    </lineage>
</organism>
<comment type="caution">
    <text evidence="3">The sequence shown here is derived from an EMBL/GenBank/DDBJ whole genome shotgun (WGS) entry which is preliminary data.</text>
</comment>
<dbReference type="CDD" id="cd07012">
    <property type="entry name" value="PBP2_Bug_TTT"/>
    <property type="match status" value="1"/>
</dbReference>
<evidence type="ECO:0000256" key="1">
    <source>
        <dbReference type="ARBA" id="ARBA00006987"/>
    </source>
</evidence>
<accession>A0ABT8S5M1</accession>
<evidence type="ECO:0000313" key="3">
    <source>
        <dbReference type="EMBL" id="MDO1534219.1"/>
    </source>
</evidence>
<dbReference type="RefSeq" id="WP_301811607.1">
    <property type="nucleotide sequence ID" value="NZ_JAUJZH010000012.1"/>
</dbReference>
<dbReference type="Gene3D" id="3.40.190.150">
    <property type="entry name" value="Bordetella uptake gene, domain 1"/>
    <property type="match status" value="1"/>
</dbReference>
<dbReference type="PIRSF" id="PIRSF017082">
    <property type="entry name" value="YflP"/>
    <property type="match status" value="1"/>
</dbReference>
<evidence type="ECO:0000256" key="2">
    <source>
        <dbReference type="SAM" id="SignalP"/>
    </source>
</evidence>
<feature type="chain" id="PRO_5045211546" evidence="2">
    <location>
        <begin position="28"/>
        <end position="332"/>
    </location>
</feature>
<feature type="signal peptide" evidence="2">
    <location>
        <begin position="1"/>
        <end position="27"/>
    </location>
</feature>
<protein>
    <submittedName>
        <fullName evidence="3">Tripartite tricarboxylate transporter substrate binding protein</fullName>
    </submittedName>
</protein>
<dbReference type="Gene3D" id="3.40.190.10">
    <property type="entry name" value="Periplasmic binding protein-like II"/>
    <property type="match status" value="1"/>
</dbReference>
<dbReference type="PANTHER" id="PTHR42928">
    <property type="entry name" value="TRICARBOXYLATE-BINDING PROTEIN"/>
    <property type="match status" value="1"/>
</dbReference>
<evidence type="ECO:0000313" key="4">
    <source>
        <dbReference type="Proteomes" id="UP001169027"/>
    </source>
</evidence>
<dbReference type="Pfam" id="PF03401">
    <property type="entry name" value="TctC"/>
    <property type="match status" value="1"/>
</dbReference>
<dbReference type="Proteomes" id="UP001169027">
    <property type="component" value="Unassembled WGS sequence"/>
</dbReference>
<dbReference type="InterPro" id="IPR005064">
    <property type="entry name" value="BUG"/>
</dbReference>
<name>A0ABT8S5M1_9BURK</name>
<dbReference type="EMBL" id="JAUKVY010000012">
    <property type="protein sequence ID" value="MDO1534219.1"/>
    <property type="molecule type" value="Genomic_DNA"/>
</dbReference>